<dbReference type="Pfam" id="PF00379">
    <property type="entry name" value="Chitin_bind_4"/>
    <property type="match status" value="1"/>
</dbReference>
<dbReference type="AlphaFoldDB" id="A0AAJ7EI35"/>
<dbReference type="KEGG" id="pxu:106125509"/>
<sequence>MAMALLLKVLVIVSVMLYNKGVQSATRIKRLSLAEPMPTHYYGQGGPGSYSFGYEVSDPETGNIQYRKEERFPNGTVIGSYGYLDPFGRTRNYQYVADGDGYRVISNTPREDSFEIFNGQKASTESSITWTRPAKKKKKTQEAMPTNVLNLLTNKNKYYQLKPPSYYAIE</sequence>
<protein>
    <submittedName>
        <fullName evidence="4">Cuticle protein 16.8-like</fullName>
    </submittedName>
</protein>
<evidence type="ECO:0000313" key="4">
    <source>
        <dbReference type="RefSeq" id="XP_013178197.1"/>
    </source>
</evidence>
<keyword evidence="2" id="KW-0193">Cuticle</keyword>
<gene>
    <name evidence="4" type="primary">LOC106125509</name>
</gene>
<dbReference type="PANTHER" id="PTHR10380:SF224">
    <property type="entry name" value="CUTICULAR PROTEIN 12A"/>
    <property type="match status" value="1"/>
</dbReference>
<dbReference type="PRINTS" id="PR00947">
    <property type="entry name" value="CUTICLE"/>
</dbReference>
<dbReference type="PANTHER" id="PTHR10380">
    <property type="entry name" value="CUTICLE PROTEIN"/>
    <property type="match status" value="1"/>
</dbReference>
<keyword evidence="1 3" id="KW-0732">Signal</keyword>
<evidence type="ECO:0000256" key="1">
    <source>
        <dbReference type="ARBA" id="ARBA00022729"/>
    </source>
</evidence>
<proteinExistence type="predicted"/>
<dbReference type="Proteomes" id="UP000694872">
    <property type="component" value="Unplaced"/>
</dbReference>
<dbReference type="GO" id="GO:0062129">
    <property type="term" value="C:chitin-based extracellular matrix"/>
    <property type="evidence" value="ECO:0007669"/>
    <property type="project" value="TreeGrafter"/>
</dbReference>
<feature type="chain" id="PRO_5042604482" evidence="3">
    <location>
        <begin position="25"/>
        <end position="170"/>
    </location>
</feature>
<evidence type="ECO:0000256" key="2">
    <source>
        <dbReference type="PROSITE-ProRule" id="PRU00497"/>
    </source>
</evidence>
<evidence type="ECO:0000256" key="3">
    <source>
        <dbReference type="SAM" id="SignalP"/>
    </source>
</evidence>
<reference evidence="4" key="1">
    <citation type="submission" date="2025-08" db="UniProtKB">
        <authorList>
            <consortium name="RefSeq"/>
        </authorList>
    </citation>
    <scope>IDENTIFICATION</scope>
</reference>
<dbReference type="InterPro" id="IPR000618">
    <property type="entry name" value="Insect_cuticle"/>
</dbReference>
<dbReference type="InterPro" id="IPR050468">
    <property type="entry name" value="Cuticle_Struct_Prot"/>
</dbReference>
<accession>A0AAJ7EI35</accession>
<name>A0AAJ7EI35_PAPXU</name>
<organism evidence="4">
    <name type="scientific">Papilio xuthus</name>
    <name type="common">Asian swallowtail butterfly</name>
    <dbReference type="NCBI Taxonomy" id="66420"/>
    <lineage>
        <taxon>Eukaryota</taxon>
        <taxon>Metazoa</taxon>
        <taxon>Ecdysozoa</taxon>
        <taxon>Arthropoda</taxon>
        <taxon>Hexapoda</taxon>
        <taxon>Insecta</taxon>
        <taxon>Pterygota</taxon>
        <taxon>Neoptera</taxon>
        <taxon>Endopterygota</taxon>
        <taxon>Lepidoptera</taxon>
        <taxon>Glossata</taxon>
        <taxon>Ditrysia</taxon>
        <taxon>Papilionoidea</taxon>
        <taxon>Papilionidae</taxon>
        <taxon>Papilioninae</taxon>
        <taxon>Papilio</taxon>
    </lineage>
</organism>
<dbReference type="GO" id="GO:0008010">
    <property type="term" value="F:structural constituent of chitin-based larval cuticle"/>
    <property type="evidence" value="ECO:0007669"/>
    <property type="project" value="TreeGrafter"/>
</dbReference>
<feature type="signal peptide" evidence="3">
    <location>
        <begin position="1"/>
        <end position="24"/>
    </location>
</feature>
<dbReference type="PROSITE" id="PS51155">
    <property type="entry name" value="CHIT_BIND_RR_2"/>
    <property type="match status" value="1"/>
</dbReference>
<dbReference type="RefSeq" id="XP_013178197.1">
    <property type="nucleotide sequence ID" value="XM_013322743.1"/>
</dbReference>